<dbReference type="InterPro" id="IPR001387">
    <property type="entry name" value="Cro/C1-type_HTH"/>
</dbReference>
<dbReference type="Gene3D" id="1.10.10.2910">
    <property type="match status" value="1"/>
</dbReference>
<dbReference type="Gene3D" id="1.10.260.40">
    <property type="entry name" value="lambda repressor-like DNA-binding domains"/>
    <property type="match status" value="1"/>
</dbReference>
<evidence type="ECO:0000256" key="1">
    <source>
        <dbReference type="ARBA" id="ARBA00007227"/>
    </source>
</evidence>
<organism evidence="3 4">
    <name type="scientific">Arthrobacter gyeryongensis</name>
    <dbReference type="NCBI Taxonomy" id="1650592"/>
    <lineage>
        <taxon>Bacteria</taxon>
        <taxon>Bacillati</taxon>
        <taxon>Actinomycetota</taxon>
        <taxon>Actinomycetes</taxon>
        <taxon>Micrococcales</taxon>
        <taxon>Micrococcaceae</taxon>
        <taxon>Arthrobacter</taxon>
    </lineage>
</organism>
<dbReference type="PROSITE" id="PS50943">
    <property type="entry name" value="HTH_CROC1"/>
    <property type="match status" value="1"/>
</dbReference>
<dbReference type="InterPro" id="IPR010359">
    <property type="entry name" value="IrrE_HExxH"/>
</dbReference>
<dbReference type="InterPro" id="IPR010982">
    <property type="entry name" value="Lambda_DNA-bd_dom_sf"/>
</dbReference>
<accession>A0ABP9SDN1</accession>
<dbReference type="Pfam" id="PF06114">
    <property type="entry name" value="Peptidase_M78"/>
    <property type="match status" value="1"/>
</dbReference>
<dbReference type="InterPro" id="IPR052345">
    <property type="entry name" value="Rad_response_metalloprotease"/>
</dbReference>
<feature type="domain" description="HTH cro/C1-type" evidence="2">
    <location>
        <begin position="13"/>
        <end position="67"/>
    </location>
</feature>
<keyword evidence="4" id="KW-1185">Reference proteome</keyword>
<gene>
    <name evidence="3" type="ORF">GCM10023346_20470</name>
</gene>
<dbReference type="PANTHER" id="PTHR43236:SF2">
    <property type="entry name" value="BLL0069 PROTEIN"/>
    <property type="match status" value="1"/>
</dbReference>
<protein>
    <submittedName>
        <fullName evidence="3">XRE family transcriptional regulator</fullName>
    </submittedName>
</protein>
<dbReference type="RefSeq" id="WP_345449225.1">
    <property type="nucleotide sequence ID" value="NZ_BAABKK010000011.1"/>
</dbReference>
<dbReference type="Proteomes" id="UP001500200">
    <property type="component" value="Unassembled WGS sequence"/>
</dbReference>
<evidence type="ECO:0000313" key="4">
    <source>
        <dbReference type="Proteomes" id="UP001500200"/>
    </source>
</evidence>
<dbReference type="SMART" id="SM00530">
    <property type="entry name" value="HTH_XRE"/>
    <property type="match status" value="1"/>
</dbReference>
<dbReference type="PANTHER" id="PTHR43236">
    <property type="entry name" value="ANTITOXIN HIGA1"/>
    <property type="match status" value="1"/>
</dbReference>
<comment type="similarity">
    <text evidence="1">Belongs to the short-chain fatty acyl-CoA assimilation regulator (ScfR) family.</text>
</comment>
<evidence type="ECO:0000313" key="3">
    <source>
        <dbReference type="EMBL" id="GAA5194016.1"/>
    </source>
</evidence>
<sequence length="397" mass="44061">MPSIPALVEVSVLRWARETCGLSDLAASRKIGVPDDRVALWESGQQQPTVAQLKKAAAVYKRSLSVFFLSEPPSGFDTLRDFRRMAGSEAGEWSPDLHDEYRRAHTQRDYLLELSELDDQDIASAWRLPETPGSDEELARAGRDALLAASALDLPQNAGTPYEHLNFWISALEEAGVLVAATRGGRIAVKEMRAFSLHFDVLPVIVVNGADSPRGRLFSLMHEYAHLLLHTEGLCDTTTDLRATSPDRELEARCNAIAGSLLVPGNVLLSRPEVIARRDSPNTWDYETLKPVAAAFGVSAEVILRRLTILGRVSRTFYEQQRETFLAAYEREEVQSRAGGGNWYRNTVRDLGKGYVRHVADAHRRRVIDSNTAAIYLNVKVGQISRLAETASLRTVI</sequence>
<dbReference type="Pfam" id="PF01381">
    <property type="entry name" value="HTH_3"/>
    <property type="match status" value="1"/>
</dbReference>
<dbReference type="CDD" id="cd00093">
    <property type="entry name" value="HTH_XRE"/>
    <property type="match status" value="1"/>
</dbReference>
<proteinExistence type="inferred from homology"/>
<reference evidence="4" key="1">
    <citation type="journal article" date="2019" name="Int. J. Syst. Evol. Microbiol.">
        <title>The Global Catalogue of Microorganisms (GCM) 10K type strain sequencing project: providing services to taxonomists for standard genome sequencing and annotation.</title>
        <authorList>
            <consortium name="The Broad Institute Genomics Platform"/>
            <consortium name="The Broad Institute Genome Sequencing Center for Infectious Disease"/>
            <person name="Wu L."/>
            <person name="Ma J."/>
        </authorList>
    </citation>
    <scope>NUCLEOTIDE SEQUENCE [LARGE SCALE GENOMIC DNA]</scope>
    <source>
        <strain evidence="4">JCM 18514</strain>
    </source>
</reference>
<dbReference type="SUPFAM" id="SSF47413">
    <property type="entry name" value="lambda repressor-like DNA-binding domains"/>
    <property type="match status" value="1"/>
</dbReference>
<comment type="caution">
    <text evidence="3">The sequence shown here is derived from an EMBL/GenBank/DDBJ whole genome shotgun (WGS) entry which is preliminary data.</text>
</comment>
<dbReference type="EMBL" id="BAABKK010000011">
    <property type="protein sequence ID" value="GAA5194016.1"/>
    <property type="molecule type" value="Genomic_DNA"/>
</dbReference>
<name>A0ABP9SDN1_9MICC</name>
<evidence type="ECO:0000259" key="2">
    <source>
        <dbReference type="PROSITE" id="PS50943"/>
    </source>
</evidence>